<sequence>MAEVALGLGSNMGDRVDHLVTALRAIESIPGCFGVHSSSVYRTKPWGKVDQGGFLNLCVLIETDLAPLDLLAAVKGIERDLGRVERERWGPREIDIDILTMDGVTLESDVLTLPHARINERLFVLMPLAEIAPGLVVNGAPVKETARALEAAGRPDDCVLDTDATEALRAALGA</sequence>
<dbReference type="STRING" id="1280953.HOC_17219"/>
<proteinExistence type="inferred from homology"/>
<evidence type="ECO:0000256" key="2">
    <source>
        <dbReference type="ARBA" id="ARBA00005810"/>
    </source>
</evidence>
<dbReference type="PROSITE" id="PS00794">
    <property type="entry name" value="HPPK"/>
    <property type="match status" value="1"/>
</dbReference>
<feature type="domain" description="7,8-dihydro-6-hydroxymethylpterin-pyrophosphokinase" evidence="13">
    <location>
        <begin position="88"/>
        <end position="99"/>
    </location>
</feature>
<dbReference type="GO" id="GO:0005524">
    <property type="term" value="F:ATP binding"/>
    <property type="evidence" value="ECO:0007669"/>
    <property type="project" value="UniProtKB-KW"/>
</dbReference>
<dbReference type="PATRIC" id="fig|1280953.3.peg.3449"/>
<dbReference type="InterPro" id="IPR000550">
    <property type="entry name" value="Hppk"/>
</dbReference>
<evidence type="ECO:0000256" key="10">
    <source>
        <dbReference type="ARBA" id="ARBA00029409"/>
    </source>
</evidence>
<dbReference type="Gene3D" id="3.30.70.560">
    <property type="entry name" value="7,8-Dihydro-6-hydroxymethylpterin-pyrophosphokinase HPPK"/>
    <property type="match status" value="1"/>
</dbReference>
<evidence type="ECO:0000313" key="15">
    <source>
        <dbReference type="Proteomes" id="UP000024942"/>
    </source>
</evidence>
<dbReference type="InterPro" id="IPR035907">
    <property type="entry name" value="Hppk_sf"/>
</dbReference>
<dbReference type="CDD" id="cd00483">
    <property type="entry name" value="HPPK"/>
    <property type="match status" value="1"/>
</dbReference>
<evidence type="ECO:0000256" key="5">
    <source>
        <dbReference type="ARBA" id="ARBA00022679"/>
    </source>
</evidence>
<reference evidence="14 15" key="1">
    <citation type="journal article" date="2014" name="Antonie Van Leeuwenhoek">
        <title>Hyphomonas beringensis sp. nov. and Hyphomonas chukchiensis sp. nov., isolated from surface seawater of the Bering Sea and Chukchi Sea.</title>
        <authorList>
            <person name="Li C."/>
            <person name="Lai Q."/>
            <person name="Li G."/>
            <person name="Dong C."/>
            <person name="Wang J."/>
            <person name="Liao Y."/>
            <person name="Shao Z."/>
        </authorList>
    </citation>
    <scope>NUCLEOTIDE SEQUENCE [LARGE SCALE GENOMIC DNA]</scope>
    <source>
        <strain evidence="14 15">SCH89</strain>
    </source>
</reference>
<evidence type="ECO:0000256" key="3">
    <source>
        <dbReference type="ARBA" id="ARBA00013253"/>
    </source>
</evidence>
<gene>
    <name evidence="14" type="ORF">HOC_17219</name>
</gene>
<keyword evidence="6" id="KW-0547">Nucleotide-binding</keyword>
<evidence type="ECO:0000256" key="4">
    <source>
        <dbReference type="ARBA" id="ARBA00016218"/>
    </source>
</evidence>
<dbReference type="NCBIfam" id="TIGR01498">
    <property type="entry name" value="folK"/>
    <property type="match status" value="1"/>
</dbReference>
<evidence type="ECO:0000259" key="13">
    <source>
        <dbReference type="PROSITE" id="PS00794"/>
    </source>
</evidence>
<evidence type="ECO:0000256" key="1">
    <source>
        <dbReference type="ARBA" id="ARBA00005051"/>
    </source>
</evidence>
<keyword evidence="15" id="KW-1185">Reference proteome</keyword>
<organism evidence="14 15">
    <name type="scientific">Hyphomonas oceanitis SCH89</name>
    <dbReference type="NCBI Taxonomy" id="1280953"/>
    <lineage>
        <taxon>Bacteria</taxon>
        <taxon>Pseudomonadati</taxon>
        <taxon>Pseudomonadota</taxon>
        <taxon>Alphaproteobacteria</taxon>
        <taxon>Hyphomonadales</taxon>
        <taxon>Hyphomonadaceae</taxon>
        <taxon>Hyphomonas</taxon>
    </lineage>
</organism>
<dbReference type="EC" id="2.7.6.3" evidence="3"/>
<dbReference type="SUPFAM" id="SSF55083">
    <property type="entry name" value="6-hydroxymethyl-7,8-dihydropterin pyrophosphokinase, HPPK"/>
    <property type="match status" value="1"/>
</dbReference>
<protein>
    <recommendedName>
        <fullName evidence="4">2-amino-4-hydroxy-6-hydroxymethyldihydropteridine pyrophosphokinase</fullName>
        <ecNumber evidence="3">2.7.6.3</ecNumber>
    </recommendedName>
    <alternativeName>
        <fullName evidence="11">6-hydroxymethyl-7,8-dihydropterin pyrophosphokinase</fullName>
    </alternativeName>
    <alternativeName>
        <fullName evidence="12">7,8-dihydro-6-hydroxymethylpterin-pyrophosphokinase</fullName>
    </alternativeName>
</protein>
<dbReference type="EMBL" id="ARYL01000036">
    <property type="protein sequence ID" value="KDA01094.1"/>
    <property type="molecule type" value="Genomic_DNA"/>
</dbReference>
<dbReference type="RefSeq" id="WP_084146422.1">
    <property type="nucleotide sequence ID" value="NZ_ARYL01000036.1"/>
</dbReference>
<keyword evidence="7 14" id="KW-0418">Kinase</keyword>
<comment type="similarity">
    <text evidence="2">Belongs to the HPPK family.</text>
</comment>
<comment type="pathway">
    <text evidence="1">Cofactor biosynthesis; tetrahydrofolate biosynthesis; 2-amino-4-hydroxy-6-hydroxymethyl-7,8-dihydropteridine diphosphate from 7,8-dihydroneopterin triphosphate: step 4/4.</text>
</comment>
<keyword evidence="9" id="KW-0289">Folate biosynthesis</keyword>
<evidence type="ECO:0000256" key="11">
    <source>
        <dbReference type="ARBA" id="ARBA00029766"/>
    </source>
</evidence>
<dbReference type="GO" id="GO:0046654">
    <property type="term" value="P:tetrahydrofolate biosynthetic process"/>
    <property type="evidence" value="ECO:0007669"/>
    <property type="project" value="UniProtKB-UniPathway"/>
</dbReference>
<dbReference type="eggNOG" id="COG0801">
    <property type="taxonomic scope" value="Bacteria"/>
</dbReference>
<evidence type="ECO:0000256" key="7">
    <source>
        <dbReference type="ARBA" id="ARBA00022777"/>
    </source>
</evidence>
<dbReference type="OrthoDB" id="9808041at2"/>
<evidence type="ECO:0000256" key="6">
    <source>
        <dbReference type="ARBA" id="ARBA00022741"/>
    </source>
</evidence>
<dbReference type="Proteomes" id="UP000024942">
    <property type="component" value="Unassembled WGS sequence"/>
</dbReference>
<keyword evidence="8" id="KW-0067">ATP-binding</keyword>
<keyword evidence="5" id="KW-0808">Transferase</keyword>
<comment type="function">
    <text evidence="10">Catalyzes the transfer of pyrophosphate from adenosine triphosphate (ATP) to 6-hydroxymethyl-7,8-dihydropterin, an enzymatic step in folate biosynthesis pathway.</text>
</comment>
<dbReference type="AlphaFoldDB" id="A0A059G2Y1"/>
<dbReference type="PANTHER" id="PTHR43071">
    <property type="entry name" value="2-AMINO-4-HYDROXY-6-HYDROXYMETHYLDIHYDROPTERIDINE PYROPHOSPHOKINASE"/>
    <property type="match status" value="1"/>
</dbReference>
<evidence type="ECO:0000256" key="9">
    <source>
        <dbReference type="ARBA" id="ARBA00022909"/>
    </source>
</evidence>
<dbReference type="PANTHER" id="PTHR43071:SF1">
    <property type="entry name" value="2-AMINO-4-HYDROXY-6-HYDROXYMETHYLDIHYDROPTERIDINE PYROPHOSPHOKINASE"/>
    <property type="match status" value="1"/>
</dbReference>
<dbReference type="Pfam" id="PF01288">
    <property type="entry name" value="HPPK"/>
    <property type="match status" value="1"/>
</dbReference>
<dbReference type="GO" id="GO:0003848">
    <property type="term" value="F:2-amino-4-hydroxy-6-hydroxymethyldihydropteridine diphosphokinase activity"/>
    <property type="evidence" value="ECO:0007669"/>
    <property type="project" value="UniProtKB-EC"/>
</dbReference>
<dbReference type="GO" id="GO:0016301">
    <property type="term" value="F:kinase activity"/>
    <property type="evidence" value="ECO:0007669"/>
    <property type="project" value="UniProtKB-KW"/>
</dbReference>
<dbReference type="GO" id="GO:0046656">
    <property type="term" value="P:folic acid biosynthetic process"/>
    <property type="evidence" value="ECO:0007669"/>
    <property type="project" value="UniProtKB-KW"/>
</dbReference>
<comment type="caution">
    <text evidence="14">The sequence shown here is derived from an EMBL/GenBank/DDBJ whole genome shotgun (WGS) entry which is preliminary data.</text>
</comment>
<name>A0A059G2Y1_9PROT</name>
<evidence type="ECO:0000313" key="14">
    <source>
        <dbReference type="EMBL" id="KDA01094.1"/>
    </source>
</evidence>
<evidence type="ECO:0000256" key="8">
    <source>
        <dbReference type="ARBA" id="ARBA00022840"/>
    </source>
</evidence>
<evidence type="ECO:0000256" key="12">
    <source>
        <dbReference type="ARBA" id="ARBA00033413"/>
    </source>
</evidence>
<dbReference type="UniPathway" id="UPA00077">
    <property type="reaction ID" value="UER00155"/>
</dbReference>
<accession>A0A059G2Y1</accession>